<protein>
    <recommendedName>
        <fullName evidence="3">Aminoglycoside phosphotransferase domain-containing protein</fullName>
    </recommendedName>
</protein>
<proteinExistence type="predicted"/>
<evidence type="ECO:0008006" key="3">
    <source>
        <dbReference type="Google" id="ProtNLM"/>
    </source>
</evidence>
<dbReference type="InterPro" id="IPR051678">
    <property type="entry name" value="AGP_Transferase"/>
</dbReference>
<sequence>MITCKSSGRDRPELLRTDGDIYNDIGVILSEEFNDLEWTLFEFLTTGGFNTCFKIKFTNNCGAVIRFPIPGAVMFPEEKVRTEVSIMQYVLEKTSNKIPIQVPSIVRWVETKKSPSDLGPFIIMNYIHHMGSMGDLLEMPGRQGGQPPVLNPDLKSARLEALYGELAKIVLSLSTLTLSRIGSVAKNNNSTWEVWHRPPSYSMNKIVQLGTVPRLEIPTTTYGKPSTYFEALAELHLIHLRSQRNEANIDADVDVDALADDVRRKFLARFLFQKLAECIAGVVDWEFTYTAPVEFSHAPPWWLLLKRPEYWPRGLDNWCTEYEKALQIFLAAMRKCEEEAIQKKLLVEDQRLSSRMRDSWQNGDFWITYAARNNFAFDTIYWEKIDQRLHLLEPEEKNIMEEYVNLKLKDRNTWRLVWNPDEYTVGWIKRLKIKEEKRLQDKQM</sequence>
<reference evidence="2" key="1">
    <citation type="submission" date="2019-04" db="EMBL/GenBank/DDBJ databases">
        <title>Friends and foes A comparative genomics studyof 23 Aspergillus species from section Flavi.</title>
        <authorList>
            <consortium name="DOE Joint Genome Institute"/>
            <person name="Kjaerbolling I."/>
            <person name="Vesth T."/>
            <person name="Frisvad J.C."/>
            <person name="Nybo J.L."/>
            <person name="Theobald S."/>
            <person name="Kildgaard S."/>
            <person name="Isbrandt T."/>
            <person name="Kuo A."/>
            <person name="Sato A."/>
            <person name="Lyhne E.K."/>
            <person name="Kogle M.E."/>
            <person name="Wiebenga A."/>
            <person name="Kun R.S."/>
            <person name="Lubbers R.J."/>
            <person name="Makela M.R."/>
            <person name="Barry K."/>
            <person name="Chovatia M."/>
            <person name="Clum A."/>
            <person name="Daum C."/>
            <person name="Haridas S."/>
            <person name="He G."/>
            <person name="LaButti K."/>
            <person name="Lipzen A."/>
            <person name="Mondo S."/>
            <person name="Riley R."/>
            <person name="Salamov A."/>
            <person name="Simmons B.A."/>
            <person name="Magnuson J.K."/>
            <person name="Henrissat B."/>
            <person name="Mortensen U.H."/>
            <person name="Larsen T.O."/>
            <person name="Devries R.P."/>
            <person name="Grigoriev I.V."/>
            <person name="Machida M."/>
            <person name="Baker S.E."/>
            <person name="Andersen M.R."/>
        </authorList>
    </citation>
    <scope>NUCLEOTIDE SEQUENCE [LARGE SCALE GENOMIC DNA]</scope>
    <source>
        <strain evidence="2">CBS 130015</strain>
    </source>
</reference>
<dbReference type="SUPFAM" id="SSF56112">
    <property type="entry name" value="Protein kinase-like (PK-like)"/>
    <property type="match status" value="1"/>
</dbReference>
<organism evidence="1 2">
    <name type="scientific">Aspergillus transmontanensis</name>
    <dbReference type="NCBI Taxonomy" id="1034304"/>
    <lineage>
        <taxon>Eukaryota</taxon>
        <taxon>Fungi</taxon>
        <taxon>Dikarya</taxon>
        <taxon>Ascomycota</taxon>
        <taxon>Pezizomycotina</taxon>
        <taxon>Eurotiomycetes</taxon>
        <taxon>Eurotiomycetidae</taxon>
        <taxon>Eurotiales</taxon>
        <taxon>Aspergillaceae</taxon>
        <taxon>Aspergillus</taxon>
        <taxon>Aspergillus subgen. Circumdati</taxon>
    </lineage>
</organism>
<gene>
    <name evidence="1" type="ORF">BDV41DRAFT_565245</name>
</gene>
<name>A0A5N6VUF4_9EURO</name>
<dbReference type="PANTHER" id="PTHR21310">
    <property type="entry name" value="AMINOGLYCOSIDE PHOSPHOTRANSFERASE-RELATED-RELATED"/>
    <property type="match status" value="1"/>
</dbReference>
<evidence type="ECO:0000313" key="2">
    <source>
        <dbReference type="Proteomes" id="UP000325433"/>
    </source>
</evidence>
<keyword evidence="2" id="KW-1185">Reference proteome</keyword>
<dbReference type="EMBL" id="ML738335">
    <property type="protein sequence ID" value="KAE8312267.1"/>
    <property type="molecule type" value="Genomic_DNA"/>
</dbReference>
<dbReference type="PANTHER" id="PTHR21310:SF37">
    <property type="entry name" value="AMINOGLYCOSIDE PHOSPHOTRANSFERASE DOMAIN-CONTAINING PROTEIN"/>
    <property type="match status" value="1"/>
</dbReference>
<accession>A0A5N6VUF4</accession>
<dbReference type="Proteomes" id="UP000325433">
    <property type="component" value="Unassembled WGS sequence"/>
</dbReference>
<dbReference type="AlphaFoldDB" id="A0A5N6VUF4"/>
<evidence type="ECO:0000313" key="1">
    <source>
        <dbReference type="EMBL" id="KAE8312267.1"/>
    </source>
</evidence>
<dbReference type="InterPro" id="IPR011009">
    <property type="entry name" value="Kinase-like_dom_sf"/>
</dbReference>